<feature type="domain" description="DUF362" evidence="1">
    <location>
        <begin position="73"/>
        <end position="277"/>
    </location>
</feature>
<dbReference type="Pfam" id="PF04015">
    <property type="entry name" value="DUF362"/>
    <property type="match status" value="1"/>
</dbReference>
<sequence length="354" mass="36383">MLAPESAGSRGLQSDTLPVALLRRAAYVLPDAARICGQTSNQTPGQDLRQAVGQVLDAAGLSAYCPLRPGARVLVKPNLLLAKPLACTSPGVVAAVCAWLLDHGAKVRVADSPGFGRACSVARAVGLEAALRPLGLAVEEVGPALPVPLPLEGEAALKAGLQAGGARFHVARLAMESDVIVSVPRVKAHAQMLATLSVKNCFGCVRGLHKAVAHAREGRDPRFFADCLAALWAALPPVAAVADGITAMHVTGPSNGKPFALGLLGASASAVALDEALYAVLGLAPQDVPLGAALCRRKAWGSAAAGAQAAFPLQAPTDFSAAGFELPAELSHTSFHPARFVQSCFRRIFAAFKK</sequence>
<protein>
    <submittedName>
        <fullName evidence="2">DUF362 domain-containing protein</fullName>
    </submittedName>
</protein>
<dbReference type="OrthoDB" id="9807879at2"/>
<evidence type="ECO:0000259" key="1">
    <source>
        <dbReference type="Pfam" id="PF04015"/>
    </source>
</evidence>
<gene>
    <name evidence="2" type="ORF">DDIC_12035</name>
</gene>
<name>A0A4P7USB3_DESDE</name>
<evidence type="ECO:0000313" key="2">
    <source>
        <dbReference type="EMBL" id="QCC86592.1"/>
    </source>
</evidence>
<organism evidence="2 3">
    <name type="scientific">Desulfovibrio desulfuricans</name>
    <dbReference type="NCBI Taxonomy" id="876"/>
    <lineage>
        <taxon>Bacteria</taxon>
        <taxon>Pseudomonadati</taxon>
        <taxon>Thermodesulfobacteriota</taxon>
        <taxon>Desulfovibrionia</taxon>
        <taxon>Desulfovibrionales</taxon>
        <taxon>Desulfovibrionaceae</taxon>
        <taxon>Desulfovibrio</taxon>
    </lineage>
</organism>
<accession>A0A4P7USB3</accession>
<dbReference type="EMBL" id="CP036295">
    <property type="protein sequence ID" value="QCC86592.1"/>
    <property type="molecule type" value="Genomic_DNA"/>
</dbReference>
<dbReference type="Proteomes" id="UP000297065">
    <property type="component" value="Chromosome"/>
</dbReference>
<proteinExistence type="predicted"/>
<dbReference type="InterPro" id="IPR007160">
    <property type="entry name" value="DUF362"/>
</dbReference>
<dbReference type="AlphaFoldDB" id="A0A4P7USB3"/>
<evidence type="ECO:0000313" key="3">
    <source>
        <dbReference type="Proteomes" id="UP000297065"/>
    </source>
</evidence>
<reference evidence="2 3" key="1">
    <citation type="submission" date="2019-02" db="EMBL/GenBank/DDBJ databases">
        <title>Complete Genome Sequence of Desulfovibrio desulfuricans IC1, a Sulfonate Utilizing Anaerobe.</title>
        <authorList>
            <person name="Day L.A."/>
            <person name="De Leon K.B."/>
            <person name="Wall J.D."/>
        </authorList>
    </citation>
    <scope>NUCLEOTIDE SEQUENCE [LARGE SCALE GENOMIC DNA]</scope>
    <source>
        <strain evidence="2 3">IC1</strain>
    </source>
</reference>